<dbReference type="EMBL" id="FOEF01000018">
    <property type="protein sequence ID" value="SEP52006.1"/>
    <property type="molecule type" value="Genomic_DNA"/>
</dbReference>
<dbReference type="AlphaFoldDB" id="A0A1H8YIM5"/>
<gene>
    <name evidence="2" type="ORF">SAMN04489732_118101</name>
</gene>
<organism evidence="2 3">
    <name type="scientific">Amycolatopsis saalfeldensis</name>
    <dbReference type="NCBI Taxonomy" id="394193"/>
    <lineage>
        <taxon>Bacteria</taxon>
        <taxon>Bacillati</taxon>
        <taxon>Actinomycetota</taxon>
        <taxon>Actinomycetes</taxon>
        <taxon>Pseudonocardiales</taxon>
        <taxon>Pseudonocardiaceae</taxon>
        <taxon>Amycolatopsis</taxon>
    </lineage>
</organism>
<dbReference type="Proteomes" id="UP000198582">
    <property type="component" value="Unassembled WGS sequence"/>
</dbReference>
<reference evidence="2 3" key="1">
    <citation type="submission" date="2016-10" db="EMBL/GenBank/DDBJ databases">
        <authorList>
            <person name="de Groot N.N."/>
        </authorList>
    </citation>
    <scope>NUCLEOTIDE SEQUENCE [LARGE SCALE GENOMIC DNA]</scope>
    <source>
        <strain evidence="2 3">DSM 44993</strain>
    </source>
</reference>
<sequence>MPFCRGIPTSDRGWNLQQERSALYWLVTESPAIVEAASQLSSYEVDEPLQPRPVWSNKINMSGEMRTQRRQSFSS</sequence>
<name>A0A1H8YIM5_9PSEU</name>
<accession>A0A1H8YIM5</accession>
<protein>
    <submittedName>
        <fullName evidence="2">Uncharacterized protein</fullName>
    </submittedName>
</protein>
<proteinExistence type="predicted"/>
<keyword evidence="3" id="KW-1185">Reference proteome</keyword>
<evidence type="ECO:0000256" key="1">
    <source>
        <dbReference type="SAM" id="MobiDB-lite"/>
    </source>
</evidence>
<evidence type="ECO:0000313" key="2">
    <source>
        <dbReference type="EMBL" id="SEP52006.1"/>
    </source>
</evidence>
<feature type="region of interest" description="Disordered" evidence="1">
    <location>
        <begin position="54"/>
        <end position="75"/>
    </location>
</feature>
<evidence type="ECO:0000313" key="3">
    <source>
        <dbReference type="Proteomes" id="UP000198582"/>
    </source>
</evidence>